<evidence type="ECO:0000313" key="3">
    <source>
        <dbReference type="EMBL" id="KAI1693245.1"/>
    </source>
</evidence>
<comment type="caution">
    <text evidence="3">The sequence shown here is derived from an EMBL/GenBank/DDBJ whole genome shotgun (WGS) entry which is preliminary data.</text>
</comment>
<proteinExistence type="predicted"/>
<feature type="signal peptide" evidence="2">
    <location>
        <begin position="1"/>
        <end position="24"/>
    </location>
</feature>
<feature type="chain" id="PRO_5042154594" evidence="2">
    <location>
        <begin position="25"/>
        <end position="161"/>
    </location>
</feature>
<evidence type="ECO:0000256" key="2">
    <source>
        <dbReference type="SAM" id="SignalP"/>
    </source>
</evidence>
<name>A0AAD4QW92_9BILA</name>
<accession>A0AAD4QW92</accession>
<reference evidence="3" key="1">
    <citation type="submission" date="2022-01" db="EMBL/GenBank/DDBJ databases">
        <title>Genome Sequence Resource for Two Populations of Ditylenchus destructor, the Migratory Endoparasitic Phytonematode.</title>
        <authorList>
            <person name="Zhang H."/>
            <person name="Lin R."/>
            <person name="Xie B."/>
        </authorList>
    </citation>
    <scope>NUCLEOTIDE SEQUENCE</scope>
    <source>
        <strain evidence="3">BazhouSP</strain>
    </source>
</reference>
<dbReference type="Proteomes" id="UP001201812">
    <property type="component" value="Unassembled WGS sequence"/>
</dbReference>
<keyword evidence="4" id="KW-1185">Reference proteome</keyword>
<gene>
    <name evidence="3" type="ORF">DdX_20765</name>
</gene>
<evidence type="ECO:0000313" key="4">
    <source>
        <dbReference type="Proteomes" id="UP001201812"/>
    </source>
</evidence>
<dbReference type="EMBL" id="JAKKPZ010000656">
    <property type="protein sequence ID" value="KAI1693245.1"/>
    <property type="molecule type" value="Genomic_DNA"/>
</dbReference>
<feature type="region of interest" description="Disordered" evidence="1">
    <location>
        <begin position="133"/>
        <end position="161"/>
    </location>
</feature>
<organism evidence="3 4">
    <name type="scientific">Ditylenchus destructor</name>
    <dbReference type="NCBI Taxonomy" id="166010"/>
    <lineage>
        <taxon>Eukaryota</taxon>
        <taxon>Metazoa</taxon>
        <taxon>Ecdysozoa</taxon>
        <taxon>Nematoda</taxon>
        <taxon>Chromadorea</taxon>
        <taxon>Rhabditida</taxon>
        <taxon>Tylenchina</taxon>
        <taxon>Tylenchomorpha</taxon>
        <taxon>Sphaerularioidea</taxon>
        <taxon>Anguinidae</taxon>
        <taxon>Anguininae</taxon>
        <taxon>Ditylenchus</taxon>
    </lineage>
</organism>
<dbReference type="AlphaFoldDB" id="A0AAD4QW92"/>
<sequence length="161" mass="18330">MQRSIIFVAAIVCLMSCVIEQVYTMEPEISLLADMDASYLKHATELQTAVNDQDIKRHEKQLNEELGRKINAYLHKKFALEELPDSYSGLVFDITQIHINSRLISHLQNPTLLRHKHDAPELQISKIVEKFIQEKPKQKTSEPVKEGTLHAKGDVQGKGDT</sequence>
<keyword evidence="2" id="KW-0732">Signal</keyword>
<evidence type="ECO:0000256" key="1">
    <source>
        <dbReference type="SAM" id="MobiDB-lite"/>
    </source>
</evidence>
<protein>
    <submittedName>
        <fullName evidence="3">Uncharacterized protein</fullName>
    </submittedName>
</protein>